<gene>
    <name evidence="1" type="ORF">BAE44_0003713</name>
</gene>
<reference evidence="1 2" key="1">
    <citation type="submission" date="2016-09" db="EMBL/GenBank/DDBJ databases">
        <title>The draft genome of Dichanthelium oligosanthes: A C3 panicoid grass species.</title>
        <authorList>
            <person name="Studer A.J."/>
            <person name="Schnable J.C."/>
            <person name="Brutnell T.P."/>
        </authorList>
    </citation>
    <scope>NUCLEOTIDE SEQUENCE [LARGE SCALE GENOMIC DNA]</scope>
    <source>
        <strain evidence="2">cv. Kellogg 1175</strain>
        <tissue evidence="1">Leaf</tissue>
    </source>
</reference>
<evidence type="ECO:0000313" key="1">
    <source>
        <dbReference type="EMBL" id="OEL35266.1"/>
    </source>
</evidence>
<evidence type="ECO:0000313" key="2">
    <source>
        <dbReference type="Proteomes" id="UP000095767"/>
    </source>
</evidence>
<proteinExistence type="predicted"/>
<dbReference type="Proteomes" id="UP000095767">
    <property type="component" value="Unassembled WGS sequence"/>
</dbReference>
<accession>A0A1E5WCV8</accession>
<keyword evidence="2" id="KW-1185">Reference proteome</keyword>
<sequence>MDSATALRRSGPLSRLRSLSTTLQSSTDWGLGHSVSVHSFTLAMLEALALRLAAMLFHMGRQETDMLLGVPGEISKLQRMFSGLSSILVDAERNHICDGNAAVGN</sequence>
<dbReference type="EMBL" id="LWDX02012705">
    <property type="protein sequence ID" value="OEL35266.1"/>
    <property type="molecule type" value="Genomic_DNA"/>
</dbReference>
<name>A0A1E5WCV8_9POAL</name>
<comment type="caution">
    <text evidence="1">The sequence shown here is derived from an EMBL/GenBank/DDBJ whole genome shotgun (WGS) entry which is preliminary data.</text>
</comment>
<protein>
    <submittedName>
        <fullName evidence="1">Uncharacterized protein</fullName>
    </submittedName>
</protein>
<dbReference type="AlphaFoldDB" id="A0A1E5WCV8"/>
<organism evidence="1 2">
    <name type="scientific">Dichanthelium oligosanthes</name>
    <dbReference type="NCBI Taxonomy" id="888268"/>
    <lineage>
        <taxon>Eukaryota</taxon>
        <taxon>Viridiplantae</taxon>
        <taxon>Streptophyta</taxon>
        <taxon>Embryophyta</taxon>
        <taxon>Tracheophyta</taxon>
        <taxon>Spermatophyta</taxon>
        <taxon>Magnoliopsida</taxon>
        <taxon>Liliopsida</taxon>
        <taxon>Poales</taxon>
        <taxon>Poaceae</taxon>
        <taxon>PACMAD clade</taxon>
        <taxon>Panicoideae</taxon>
        <taxon>Panicodae</taxon>
        <taxon>Paniceae</taxon>
        <taxon>Dichantheliinae</taxon>
        <taxon>Dichanthelium</taxon>
    </lineage>
</organism>